<keyword evidence="4" id="KW-1185">Reference proteome</keyword>
<evidence type="ECO:0000313" key="3">
    <source>
        <dbReference type="EMBL" id="CAF4001439.1"/>
    </source>
</evidence>
<dbReference type="Proteomes" id="UP000663829">
    <property type="component" value="Unassembled WGS sequence"/>
</dbReference>
<protein>
    <submittedName>
        <fullName evidence="2">Uncharacterized protein</fullName>
    </submittedName>
</protein>
<evidence type="ECO:0000313" key="4">
    <source>
        <dbReference type="Proteomes" id="UP000663829"/>
    </source>
</evidence>
<reference evidence="2" key="1">
    <citation type="submission" date="2021-02" db="EMBL/GenBank/DDBJ databases">
        <authorList>
            <person name="Nowell W R."/>
        </authorList>
    </citation>
    <scope>NUCLEOTIDE SEQUENCE</scope>
</reference>
<dbReference type="EMBL" id="CAJNOQ010009979">
    <property type="protein sequence ID" value="CAF1239281.1"/>
    <property type="molecule type" value="Genomic_DNA"/>
</dbReference>
<dbReference type="AlphaFoldDB" id="A0A814Z7N2"/>
<feature type="transmembrane region" description="Helical" evidence="1">
    <location>
        <begin position="40"/>
        <end position="62"/>
    </location>
</feature>
<gene>
    <name evidence="2" type="ORF">GPM918_LOCUS25574</name>
    <name evidence="3" type="ORF">SRO942_LOCUS25580</name>
</gene>
<sequence length="115" mass="12097">MPADAIASGATVGGFVAAEACGGVGALIIARTAFPPVTAFIGACILGGVCAGTAIILVKTFIQSTTEMIESLKQISSLDISNWTNTSNFDDETACWIDIVYIEDQCSQQKWNLFE</sequence>
<organism evidence="2 4">
    <name type="scientific">Didymodactylos carnosus</name>
    <dbReference type="NCBI Taxonomy" id="1234261"/>
    <lineage>
        <taxon>Eukaryota</taxon>
        <taxon>Metazoa</taxon>
        <taxon>Spiralia</taxon>
        <taxon>Gnathifera</taxon>
        <taxon>Rotifera</taxon>
        <taxon>Eurotatoria</taxon>
        <taxon>Bdelloidea</taxon>
        <taxon>Philodinida</taxon>
        <taxon>Philodinidae</taxon>
        <taxon>Didymodactylos</taxon>
    </lineage>
</organism>
<evidence type="ECO:0000313" key="2">
    <source>
        <dbReference type="EMBL" id="CAF1239281.1"/>
    </source>
</evidence>
<name>A0A814Z7N2_9BILA</name>
<proteinExistence type="predicted"/>
<feature type="transmembrane region" description="Helical" evidence="1">
    <location>
        <begin position="12"/>
        <end position="34"/>
    </location>
</feature>
<keyword evidence="1" id="KW-0812">Transmembrane</keyword>
<accession>A0A814Z7N2</accession>
<dbReference type="Proteomes" id="UP000681722">
    <property type="component" value="Unassembled WGS sequence"/>
</dbReference>
<evidence type="ECO:0000256" key="1">
    <source>
        <dbReference type="SAM" id="Phobius"/>
    </source>
</evidence>
<keyword evidence="1" id="KW-1133">Transmembrane helix</keyword>
<keyword evidence="1" id="KW-0472">Membrane</keyword>
<dbReference type="EMBL" id="CAJOBC010009984">
    <property type="protein sequence ID" value="CAF4001439.1"/>
    <property type="molecule type" value="Genomic_DNA"/>
</dbReference>
<comment type="caution">
    <text evidence="2">The sequence shown here is derived from an EMBL/GenBank/DDBJ whole genome shotgun (WGS) entry which is preliminary data.</text>
</comment>